<keyword evidence="7 8" id="KW-0472">Membrane</keyword>
<organism evidence="9 10">
    <name type="scientific">Natranaerovirga pectinivora</name>
    <dbReference type="NCBI Taxonomy" id="682400"/>
    <lineage>
        <taxon>Bacteria</taxon>
        <taxon>Bacillati</taxon>
        <taxon>Bacillota</taxon>
        <taxon>Clostridia</taxon>
        <taxon>Lachnospirales</taxon>
        <taxon>Natranaerovirgaceae</taxon>
        <taxon>Natranaerovirga</taxon>
    </lineage>
</organism>
<comment type="caution">
    <text evidence="9">The sequence shown here is derived from an EMBL/GenBank/DDBJ whole genome shotgun (WGS) entry which is preliminary data.</text>
</comment>
<feature type="transmembrane region" description="Helical" evidence="8">
    <location>
        <begin position="6"/>
        <end position="27"/>
    </location>
</feature>
<evidence type="ECO:0000256" key="1">
    <source>
        <dbReference type="ARBA" id="ARBA00004651"/>
    </source>
</evidence>
<keyword evidence="4 8" id="KW-0812">Transmembrane</keyword>
<evidence type="ECO:0000256" key="5">
    <source>
        <dbReference type="ARBA" id="ARBA00022833"/>
    </source>
</evidence>
<comment type="similarity">
    <text evidence="2">Belongs to the ZIP transporter (TC 2.A.5) family.</text>
</comment>
<keyword evidence="5" id="KW-0862">Zinc</keyword>
<evidence type="ECO:0000256" key="2">
    <source>
        <dbReference type="ARBA" id="ARBA00006939"/>
    </source>
</evidence>
<name>A0A4R3MPX3_9FIRM</name>
<dbReference type="RefSeq" id="WP_132252617.1">
    <property type="nucleotide sequence ID" value="NZ_SMAL01000006.1"/>
</dbReference>
<protein>
    <submittedName>
        <fullName evidence="9">ZIP family zinc transporter</fullName>
    </submittedName>
</protein>
<comment type="subcellular location">
    <subcellularLocation>
        <location evidence="1">Cell membrane</location>
        <topology evidence="1">Multi-pass membrane protein</topology>
    </subcellularLocation>
</comment>
<evidence type="ECO:0000256" key="7">
    <source>
        <dbReference type="ARBA" id="ARBA00023136"/>
    </source>
</evidence>
<feature type="transmembrane region" description="Helical" evidence="8">
    <location>
        <begin position="134"/>
        <end position="154"/>
    </location>
</feature>
<dbReference type="EMBL" id="SMAL01000006">
    <property type="protein sequence ID" value="TCT14325.1"/>
    <property type="molecule type" value="Genomic_DNA"/>
</dbReference>
<dbReference type="GO" id="GO:0005385">
    <property type="term" value="F:zinc ion transmembrane transporter activity"/>
    <property type="evidence" value="ECO:0007669"/>
    <property type="project" value="TreeGrafter"/>
</dbReference>
<evidence type="ECO:0000256" key="8">
    <source>
        <dbReference type="SAM" id="Phobius"/>
    </source>
</evidence>
<reference evidence="9 10" key="1">
    <citation type="submission" date="2019-03" db="EMBL/GenBank/DDBJ databases">
        <title>Genomic Encyclopedia of Type Strains, Phase IV (KMG-IV): sequencing the most valuable type-strain genomes for metagenomic binning, comparative biology and taxonomic classification.</title>
        <authorList>
            <person name="Goeker M."/>
        </authorList>
    </citation>
    <scope>NUCLEOTIDE SEQUENCE [LARGE SCALE GENOMIC DNA]</scope>
    <source>
        <strain evidence="9 10">DSM 24629</strain>
    </source>
</reference>
<dbReference type="Proteomes" id="UP000294902">
    <property type="component" value="Unassembled WGS sequence"/>
</dbReference>
<keyword evidence="10" id="KW-1185">Reference proteome</keyword>
<feature type="transmembrane region" description="Helical" evidence="8">
    <location>
        <begin position="222"/>
        <end position="241"/>
    </location>
</feature>
<evidence type="ECO:0000256" key="6">
    <source>
        <dbReference type="ARBA" id="ARBA00022989"/>
    </source>
</evidence>
<proteinExistence type="inferred from homology"/>
<evidence type="ECO:0000313" key="10">
    <source>
        <dbReference type="Proteomes" id="UP000294902"/>
    </source>
</evidence>
<keyword evidence="6 8" id="KW-1133">Transmembrane helix</keyword>
<accession>A0A4R3MPX3</accession>
<dbReference type="PANTHER" id="PTHR11040">
    <property type="entry name" value="ZINC/IRON TRANSPORTER"/>
    <property type="match status" value="1"/>
</dbReference>
<dbReference type="Pfam" id="PF02535">
    <property type="entry name" value="Zip"/>
    <property type="match status" value="1"/>
</dbReference>
<keyword evidence="3" id="KW-1003">Cell membrane</keyword>
<dbReference type="AlphaFoldDB" id="A0A4R3MPX3"/>
<dbReference type="OrthoDB" id="9787346at2"/>
<dbReference type="InterPro" id="IPR003689">
    <property type="entry name" value="ZIP"/>
</dbReference>
<evidence type="ECO:0000256" key="3">
    <source>
        <dbReference type="ARBA" id="ARBA00022475"/>
    </source>
</evidence>
<sequence>MAIIALVIGLFSGLIGLTIGVISAYSVSNRGSRFEGILTGFTGGLMLSIIYIDILPEAFSKSGLWVTFSGIVLGMLLFLLVEAVVHKKLVNKKMGSVEKGYKKTAYMIAIALAFHNIPEGIAVGSLISDSVIKGLKFGIVITMHNIPEGFIIAMPFKKSGVTLPKIMILSVVISLFMGIGGYFGFLFSSSSDVFMAMSLGIAGGIMLYVTCGEILMKSSEKWKGRSVVVSVILGVLVGILISY</sequence>
<gene>
    <name evidence="9" type="ORF">EDC18_106123</name>
</gene>
<feature type="transmembrane region" description="Helical" evidence="8">
    <location>
        <begin position="34"/>
        <end position="52"/>
    </location>
</feature>
<feature type="transmembrane region" description="Helical" evidence="8">
    <location>
        <begin position="64"/>
        <end position="85"/>
    </location>
</feature>
<dbReference type="GO" id="GO:0005886">
    <property type="term" value="C:plasma membrane"/>
    <property type="evidence" value="ECO:0007669"/>
    <property type="project" value="UniProtKB-SubCell"/>
</dbReference>
<feature type="transmembrane region" description="Helical" evidence="8">
    <location>
        <begin position="106"/>
        <end position="128"/>
    </location>
</feature>
<evidence type="ECO:0000256" key="4">
    <source>
        <dbReference type="ARBA" id="ARBA00022692"/>
    </source>
</evidence>
<feature type="transmembrane region" description="Helical" evidence="8">
    <location>
        <begin position="166"/>
        <end position="187"/>
    </location>
</feature>
<feature type="transmembrane region" description="Helical" evidence="8">
    <location>
        <begin position="193"/>
        <end position="210"/>
    </location>
</feature>
<evidence type="ECO:0000313" key="9">
    <source>
        <dbReference type="EMBL" id="TCT14325.1"/>
    </source>
</evidence>
<dbReference type="PANTHER" id="PTHR11040:SF211">
    <property type="entry name" value="ZINC TRANSPORTER ZIP11"/>
    <property type="match status" value="1"/>
</dbReference>